<dbReference type="EMBL" id="VSSQ01047770">
    <property type="protein sequence ID" value="MPN01788.1"/>
    <property type="molecule type" value="Genomic_DNA"/>
</dbReference>
<dbReference type="AlphaFoldDB" id="A0A645EIF0"/>
<reference evidence="1" key="1">
    <citation type="submission" date="2019-08" db="EMBL/GenBank/DDBJ databases">
        <authorList>
            <person name="Kucharzyk K."/>
            <person name="Murdoch R.W."/>
            <person name="Higgins S."/>
            <person name="Loffler F."/>
        </authorList>
    </citation>
    <scope>NUCLEOTIDE SEQUENCE</scope>
</reference>
<name>A0A645EIF0_9ZZZZ</name>
<organism evidence="1">
    <name type="scientific">bioreactor metagenome</name>
    <dbReference type="NCBI Taxonomy" id="1076179"/>
    <lineage>
        <taxon>unclassified sequences</taxon>
        <taxon>metagenomes</taxon>
        <taxon>ecological metagenomes</taxon>
    </lineage>
</organism>
<proteinExistence type="predicted"/>
<sequence length="148" mass="16352">MEGVRAVVHRQSVGLAIQGELAFGDAVAVAADHRPEIRSLLQVTIQVVVAQHDIAEFSVAIGHLERNDDSAIIHNAGFRSLAVAQSEQVDLAAIRQLAEGLGCHVIRRCRFEARAPGQEHYSCQRRHQAFPIVRCLHRSVLLFVSRFS</sequence>
<evidence type="ECO:0000313" key="1">
    <source>
        <dbReference type="EMBL" id="MPN01788.1"/>
    </source>
</evidence>
<protein>
    <submittedName>
        <fullName evidence="1">Uncharacterized protein</fullName>
    </submittedName>
</protein>
<comment type="caution">
    <text evidence="1">The sequence shown here is derived from an EMBL/GenBank/DDBJ whole genome shotgun (WGS) entry which is preliminary data.</text>
</comment>
<accession>A0A645EIF0</accession>
<gene>
    <name evidence="1" type="ORF">SDC9_149000</name>
</gene>